<sequence length="1147" mass="131392">MLALDRNRGVDQFEEVRFIHELDPVVLSRANLIRLAEKAENFDELVKNCYVRMLTKTDKVTFHAIYRIIGVIDTQVPIGKSKYAKRIRVDNQAERILESTAVDPMTQEEFDVWYKNAKLKTQPLPTIRWIRQRSDEIRLALHDASRRSEVKSVSELSKIVLSRSRLVPLVQSTEGEGIIENCFVRMVLGHDSTGQTKYGVAQIVAVTESDEYSVNVPMAGSVTTHTMYRKLTLRHVSNAYMDVGLQSISNSPIDGAEFFEWTTAYLHAALPLPLMDFIEKKERQIHEYLLSRGLLLKKVKKEEPVDDEERRAVEPVQKKLKVSRSRDLKYFLFGDIDIIKSATMWPCYTMDNRFADRYKQDMSKPPPSPYGKPFLVSNPSPPPPPRPMLWGQPPPQTALTMGSLIEPCHFQPLTWHQDHPSSSDVLQKESGTAVKSNPSKPTTFPMVRNLNYVTKNIQSSSPPISMAKVAQQFELMNLYNPLPKEQENSVFDTNDETQIPPKSPLTFEQFNDKIEENKNFSNFLVESQFDDLFERDPYLNHLRNVQEDMFLQMYNMTPNDNFVIPEPQIVEEKIEIVESPPPRPPSIDEWQTVVARRRKTSCNTEYLSHRPSPCTDDGYMEDYSDEDDFDGENTNDGIIRSDSPASSIAQRSDNVLEGTSGGSHLDNKHIFYRTHICLYWQNWQEGKGPKCRHGENCFYAHGSKKLRKLNPVYYKTVLCEKFNNGDRCPYGENCNFAHGERELKKFLTKAQSNNNINSTNKELRKFFAVSKRYQIRKNRGTETIQCNPVKHFDKIMKCLTTKLEKKPASSQIFGDGEDLLVGTYQLNSDTNSVSSYAGELFLIRTEDLTVRCSLDLGAGIFRFILDNDKCVLALTDGRLVIVKYNNENLFSAAQFKVCSQMLLDCSILNDRILSTNTQGQIFLVNVEDGSFVSNCGHKSKYGLTFATGAEDGILKIWDLRCSFSSREQQKIEHSAGVTSLYKLNDYYQIMSGSYDDNLRLFDWRNLNRPLSTLKLNGGIWEVSLIENNYFILACMYGAKVLQRRFNPLRMLCPSPIASCPECHNSLSPWFREFLLQYNAVTEHCFNSCVVDFSRREVSDKEDLCTRNCMEKFLKAGQRLSMRFQEHQMLNMEAQGAPISVSAAASKM</sequence>
<evidence type="ECO:0000256" key="3">
    <source>
        <dbReference type="ARBA" id="ARBA00022723"/>
    </source>
</evidence>
<evidence type="ECO:0000256" key="11">
    <source>
        <dbReference type="PROSITE-ProRule" id="PRU00221"/>
    </source>
</evidence>
<dbReference type="SUPFAM" id="SSF50978">
    <property type="entry name" value="WD40 repeat-like"/>
    <property type="match status" value="1"/>
</dbReference>
<dbReference type="InterPro" id="IPR036128">
    <property type="entry name" value="Plus3-like_sf"/>
</dbReference>
<evidence type="ECO:0000256" key="10">
    <source>
        <dbReference type="ARBA" id="ARBA00047551"/>
    </source>
</evidence>
<dbReference type="InterPro" id="IPR052415">
    <property type="entry name" value="Diphthine_MTase"/>
</dbReference>
<dbReference type="SMART" id="SM00320">
    <property type="entry name" value="WD40"/>
    <property type="match status" value="2"/>
</dbReference>
<dbReference type="GO" id="GO:0005737">
    <property type="term" value="C:cytoplasm"/>
    <property type="evidence" value="ECO:0007669"/>
    <property type="project" value="TreeGrafter"/>
</dbReference>
<dbReference type="InterPro" id="IPR036322">
    <property type="entry name" value="WD40_repeat_dom_sf"/>
</dbReference>
<feature type="domain" description="C3H1-type" evidence="14">
    <location>
        <begin position="671"/>
        <end position="704"/>
    </location>
</feature>
<dbReference type="InterPro" id="IPR036855">
    <property type="entry name" value="Znf_CCCH_sf"/>
</dbReference>
<dbReference type="InterPro" id="IPR035427">
    <property type="entry name" value="Tim10-like_dom_sf"/>
</dbReference>
<accession>A0A915M7L0</accession>
<feature type="region of interest" description="Disordered" evidence="13">
    <location>
        <begin position="417"/>
        <end position="441"/>
    </location>
</feature>
<dbReference type="InterPro" id="IPR004217">
    <property type="entry name" value="Tim10-like"/>
</dbReference>
<name>A0A915M7L0_MELJA</name>
<dbReference type="Proteomes" id="UP000887561">
    <property type="component" value="Unplaced"/>
</dbReference>
<proteinExistence type="inferred from homology"/>
<evidence type="ECO:0000256" key="8">
    <source>
        <dbReference type="ARBA" id="ARBA00038092"/>
    </source>
</evidence>
<dbReference type="Gene3D" id="4.10.1000.10">
    <property type="entry name" value="Zinc finger, CCCH-type"/>
    <property type="match status" value="1"/>
</dbReference>
<dbReference type="SUPFAM" id="SSF144122">
    <property type="entry name" value="Tim10-like"/>
    <property type="match status" value="1"/>
</dbReference>
<comment type="similarity">
    <text evidence="8">Belongs to the DPH7 family.</text>
</comment>
<evidence type="ECO:0000256" key="5">
    <source>
        <dbReference type="ARBA" id="ARBA00022771"/>
    </source>
</evidence>
<dbReference type="PANTHER" id="PTHR46042">
    <property type="entry name" value="DIPHTHINE METHYLTRANSFERASE"/>
    <property type="match status" value="1"/>
</dbReference>
<dbReference type="GO" id="GO:0008270">
    <property type="term" value="F:zinc ion binding"/>
    <property type="evidence" value="ECO:0007669"/>
    <property type="project" value="UniProtKB-KW"/>
</dbReference>
<feature type="domain" description="C3H1-type" evidence="14">
    <location>
        <begin position="713"/>
        <end position="741"/>
    </location>
</feature>
<dbReference type="Pfam" id="PF03126">
    <property type="entry name" value="Plus-3"/>
    <property type="match status" value="2"/>
</dbReference>
<dbReference type="GO" id="GO:0010468">
    <property type="term" value="P:regulation of gene expression"/>
    <property type="evidence" value="ECO:0007669"/>
    <property type="project" value="UniProtKB-ARBA"/>
</dbReference>
<evidence type="ECO:0000256" key="9">
    <source>
        <dbReference type="ARBA" id="ARBA00039131"/>
    </source>
</evidence>
<feature type="domain" description="Plus3" evidence="15">
    <location>
        <begin position="150"/>
        <end position="290"/>
    </location>
</feature>
<evidence type="ECO:0000256" key="6">
    <source>
        <dbReference type="ARBA" id="ARBA00022801"/>
    </source>
</evidence>
<dbReference type="PROSITE" id="PS50103">
    <property type="entry name" value="ZF_C3H1"/>
    <property type="match status" value="2"/>
</dbReference>
<feature type="repeat" description="WD" evidence="11">
    <location>
        <begin position="945"/>
        <end position="960"/>
    </location>
</feature>
<evidence type="ECO:0000313" key="16">
    <source>
        <dbReference type="Proteomes" id="UP000887561"/>
    </source>
</evidence>
<feature type="compositionally biased region" description="Pro residues" evidence="13">
    <location>
        <begin position="379"/>
        <end position="396"/>
    </location>
</feature>
<keyword evidence="16" id="KW-1185">Reference proteome</keyword>
<keyword evidence="4" id="KW-0677">Repeat</keyword>
<dbReference type="SUPFAM" id="SSF90229">
    <property type="entry name" value="CCCH zinc finger"/>
    <property type="match status" value="1"/>
</dbReference>
<dbReference type="InterPro" id="IPR004343">
    <property type="entry name" value="Plus-3_dom"/>
</dbReference>
<dbReference type="GO" id="GO:0003677">
    <property type="term" value="F:DNA binding"/>
    <property type="evidence" value="ECO:0007669"/>
    <property type="project" value="InterPro"/>
</dbReference>
<comment type="catalytic activity">
    <reaction evidence="10">
        <text>diphthine methyl ester-[translation elongation factor 2] + H2O = diphthine-[translation elongation factor 2] + methanol + H(+)</text>
        <dbReference type="Rhea" id="RHEA:42656"/>
        <dbReference type="Rhea" id="RHEA-COMP:10172"/>
        <dbReference type="Rhea" id="RHEA-COMP:10173"/>
        <dbReference type="ChEBI" id="CHEBI:15377"/>
        <dbReference type="ChEBI" id="CHEBI:15378"/>
        <dbReference type="ChEBI" id="CHEBI:17790"/>
        <dbReference type="ChEBI" id="CHEBI:79005"/>
        <dbReference type="ChEBI" id="CHEBI:82696"/>
        <dbReference type="EC" id="3.1.1.97"/>
    </reaction>
</comment>
<evidence type="ECO:0000256" key="7">
    <source>
        <dbReference type="ARBA" id="ARBA00022833"/>
    </source>
</evidence>
<dbReference type="EC" id="3.1.1.97" evidence="9"/>
<keyword evidence="2 11" id="KW-0853">WD repeat</keyword>
<keyword evidence="3 12" id="KW-0479">Metal-binding</keyword>
<evidence type="ECO:0000256" key="12">
    <source>
        <dbReference type="PROSITE-ProRule" id="PRU00723"/>
    </source>
</evidence>
<dbReference type="Gene3D" id="3.90.70.200">
    <property type="entry name" value="Plus-3 domain"/>
    <property type="match status" value="2"/>
</dbReference>
<keyword evidence="5 12" id="KW-0863">Zinc-finger</keyword>
<dbReference type="GO" id="GO:0017183">
    <property type="term" value="P:protein histidyl modification to diphthamide"/>
    <property type="evidence" value="ECO:0007669"/>
    <property type="project" value="TreeGrafter"/>
</dbReference>
<dbReference type="Pfam" id="PF02953">
    <property type="entry name" value="zf-Tim10_DDP"/>
    <property type="match status" value="1"/>
</dbReference>
<dbReference type="Gene3D" id="1.10.287.810">
    <property type="entry name" value="Mitochondrial import inner membrane translocase subunit tim13 like domains"/>
    <property type="match status" value="1"/>
</dbReference>
<evidence type="ECO:0000256" key="4">
    <source>
        <dbReference type="ARBA" id="ARBA00022737"/>
    </source>
</evidence>
<reference evidence="17" key="1">
    <citation type="submission" date="2022-11" db="UniProtKB">
        <authorList>
            <consortium name="WormBaseParasite"/>
        </authorList>
    </citation>
    <scope>IDENTIFICATION</scope>
</reference>
<keyword evidence="6" id="KW-0378">Hydrolase</keyword>
<evidence type="ECO:0000256" key="1">
    <source>
        <dbReference type="ARBA" id="ARBA00005156"/>
    </source>
</evidence>
<evidence type="ECO:0000256" key="13">
    <source>
        <dbReference type="SAM" id="MobiDB-lite"/>
    </source>
</evidence>
<dbReference type="SMART" id="SM00719">
    <property type="entry name" value="Plus3"/>
    <property type="match status" value="2"/>
</dbReference>
<dbReference type="GO" id="GO:0061685">
    <property type="term" value="F:diphthine methylesterase activity"/>
    <property type="evidence" value="ECO:0007669"/>
    <property type="project" value="UniProtKB-EC"/>
</dbReference>
<dbReference type="GO" id="GO:0051252">
    <property type="term" value="P:regulation of RNA metabolic process"/>
    <property type="evidence" value="ECO:0007669"/>
    <property type="project" value="UniProtKB-ARBA"/>
</dbReference>
<dbReference type="PANTHER" id="PTHR46042:SF1">
    <property type="entry name" value="DIPHTHINE METHYLTRANSFERASE"/>
    <property type="match status" value="1"/>
</dbReference>
<feature type="zinc finger region" description="C3H1-type" evidence="12">
    <location>
        <begin position="713"/>
        <end position="741"/>
    </location>
</feature>
<dbReference type="SMART" id="SM00356">
    <property type="entry name" value="ZnF_C3H1"/>
    <property type="match status" value="2"/>
</dbReference>
<evidence type="ECO:0000259" key="14">
    <source>
        <dbReference type="PROSITE" id="PS50103"/>
    </source>
</evidence>
<dbReference type="Pfam" id="PF00642">
    <property type="entry name" value="zf-CCCH"/>
    <property type="match status" value="1"/>
</dbReference>
<feature type="compositionally biased region" description="Polar residues" evidence="13">
    <location>
        <begin position="422"/>
        <end position="441"/>
    </location>
</feature>
<feature type="zinc finger region" description="C3H1-type" evidence="12">
    <location>
        <begin position="671"/>
        <end position="704"/>
    </location>
</feature>
<dbReference type="SUPFAM" id="SSF159042">
    <property type="entry name" value="Plus3-like"/>
    <property type="match status" value="2"/>
</dbReference>
<organism evidence="16 17">
    <name type="scientific">Meloidogyne javanica</name>
    <name type="common">Root-knot nematode worm</name>
    <dbReference type="NCBI Taxonomy" id="6303"/>
    <lineage>
        <taxon>Eukaryota</taxon>
        <taxon>Metazoa</taxon>
        <taxon>Ecdysozoa</taxon>
        <taxon>Nematoda</taxon>
        <taxon>Chromadorea</taxon>
        <taxon>Rhabditida</taxon>
        <taxon>Tylenchina</taxon>
        <taxon>Tylenchomorpha</taxon>
        <taxon>Tylenchoidea</taxon>
        <taxon>Meloidogynidae</taxon>
        <taxon>Meloidogyninae</taxon>
        <taxon>Meloidogyne</taxon>
        <taxon>Meloidogyne incognita group</taxon>
    </lineage>
</organism>
<comment type="pathway">
    <text evidence="1">Protein modification; peptidyl-diphthamide biosynthesis.</text>
</comment>
<feature type="region of interest" description="Disordered" evidence="13">
    <location>
        <begin position="359"/>
        <end position="396"/>
    </location>
</feature>
<evidence type="ECO:0000259" key="15">
    <source>
        <dbReference type="PROSITE" id="PS51360"/>
    </source>
</evidence>
<feature type="domain" description="Plus3" evidence="15">
    <location>
        <begin position="16"/>
        <end position="142"/>
    </location>
</feature>
<feature type="region of interest" description="Disordered" evidence="13">
    <location>
        <begin position="613"/>
        <end position="649"/>
    </location>
</feature>
<evidence type="ECO:0000256" key="2">
    <source>
        <dbReference type="ARBA" id="ARBA00022574"/>
    </source>
</evidence>
<dbReference type="InterPro" id="IPR015943">
    <property type="entry name" value="WD40/YVTN_repeat-like_dom_sf"/>
</dbReference>
<keyword evidence="7 12" id="KW-0862">Zinc</keyword>
<dbReference type="Gene3D" id="2.130.10.10">
    <property type="entry name" value="YVTN repeat-like/Quinoprotein amine dehydrogenase"/>
    <property type="match status" value="1"/>
</dbReference>
<evidence type="ECO:0000313" key="17">
    <source>
        <dbReference type="WBParaSite" id="scaffold2949_cov267.g5728"/>
    </source>
</evidence>
<dbReference type="WBParaSite" id="scaffold2949_cov267.g5728">
    <property type="protein sequence ID" value="scaffold2949_cov267.g5728"/>
    <property type="gene ID" value="scaffold2949_cov267.g5728"/>
</dbReference>
<dbReference type="FunFam" id="4.10.1000.10:FF:000003">
    <property type="entry name" value="Zinc finger CCCH domain-containing protein"/>
    <property type="match status" value="1"/>
</dbReference>
<dbReference type="InterPro" id="IPR000571">
    <property type="entry name" value="Znf_CCCH"/>
</dbReference>
<dbReference type="PROSITE" id="PS50082">
    <property type="entry name" value="WD_REPEATS_2"/>
    <property type="match status" value="1"/>
</dbReference>
<protein>
    <recommendedName>
        <fullName evidence="9">methylated diphthine methylhydrolase</fullName>
        <ecNumber evidence="9">3.1.1.97</ecNumber>
    </recommendedName>
</protein>
<dbReference type="InterPro" id="IPR001680">
    <property type="entry name" value="WD40_rpt"/>
</dbReference>
<dbReference type="AlphaFoldDB" id="A0A915M7L0"/>
<dbReference type="PROSITE" id="PS51360">
    <property type="entry name" value="PLUS3"/>
    <property type="match status" value="2"/>
</dbReference>
<feature type="compositionally biased region" description="Acidic residues" evidence="13">
    <location>
        <begin position="618"/>
        <end position="633"/>
    </location>
</feature>